<name>A0A2H3K3W5_WOLCO</name>
<dbReference type="OMA" id="PTWVNHI"/>
<keyword evidence="7" id="KW-1185">Reference proteome</keyword>
<keyword evidence="3" id="KW-0472">Membrane</keyword>
<evidence type="ECO:0000313" key="7">
    <source>
        <dbReference type="Proteomes" id="UP000218811"/>
    </source>
</evidence>
<comment type="similarity">
    <text evidence="1">Belongs to the 3-beta-HSD family.</text>
</comment>
<dbReference type="OrthoDB" id="10058185at2759"/>
<dbReference type="SUPFAM" id="SSF51735">
    <property type="entry name" value="NAD(P)-binding Rossmann-fold domains"/>
    <property type="match status" value="1"/>
</dbReference>
<reference evidence="6 7" key="1">
    <citation type="journal article" date="2012" name="Science">
        <title>The Paleozoic origin of enzymatic lignin decomposition reconstructed from 31 fungal genomes.</title>
        <authorList>
            <person name="Floudas D."/>
            <person name="Binder M."/>
            <person name="Riley R."/>
            <person name="Barry K."/>
            <person name="Blanchette R.A."/>
            <person name="Henrissat B."/>
            <person name="Martinez A.T."/>
            <person name="Otillar R."/>
            <person name="Spatafora J.W."/>
            <person name="Yadav J.S."/>
            <person name="Aerts A."/>
            <person name="Benoit I."/>
            <person name="Boyd A."/>
            <person name="Carlson A."/>
            <person name="Copeland A."/>
            <person name="Coutinho P.M."/>
            <person name="de Vries R.P."/>
            <person name="Ferreira P."/>
            <person name="Findley K."/>
            <person name="Foster B."/>
            <person name="Gaskell J."/>
            <person name="Glotzer D."/>
            <person name="Gorecki P."/>
            <person name="Heitman J."/>
            <person name="Hesse C."/>
            <person name="Hori C."/>
            <person name="Igarashi K."/>
            <person name="Jurgens J.A."/>
            <person name="Kallen N."/>
            <person name="Kersten P."/>
            <person name="Kohler A."/>
            <person name="Kuees U."/>
            <person name="Kumar T.K.A."/>
            <person name="Kuo A."/>
            <person name="LaButti K."/>
            <person name="Larrondo L.F."/>
            <person name="Lindquist E."/>
            <person name="Ling A."/>
            <person name="Lombard V."/>
            <person name="Lucas S."/>
            <person name="Lundell T."/>
            <person name="Martin R."/>
            <person name="McLaughlin D.J."/>
            <person name="Morgenstern I."/>
            <person name="Morin E."/>
            <person name="Murat C."/>
            <person name="Nagy L.G."/>
            <person name="Nolan M."/>
            <person name="Ohm R.A."/>
            <person name="Patyshakuliyeva A."/>
            <person name="Rokas A."/>
            <person name="Ruiz-Duenas F.J."/>
            <person name="Sabat G."/>
            <person name="Salamov A."/>
            <person name="Samejima M."/>
            <person name="Schmutz J."/>
            <person name="Slot J.C."/>
            <person name="St John F."/>
            <person name="Stenlid J."/>
            <person name="Sun H."/>
            <person name="Sun S."/>
            <person name="Syed K."/>
            <person name="Tsang A."/>
            <person name="Wiebenga A."/>
            <person name="Young D."/>
            <person name="Pisabarro A."/>
            <person name="Eastwood D.C."/>
            <person name="Martin F."/>
            <person name="Cullen D."/>
            <person name="Grigoriev I.V."/>
            <person name="Hibbett D.S."/>
        </authorList>
    </citation>
    <scope>NUCLEOTIDE SEQUENCE [LARGE SCALE GENOMIC DNA]</scope>
    <source>
        <strain evidence="6 7">MD-104</strain>
    </source>
</reference>
<feature type="domain" description="3-beta hydroxysteroid dehydrogenase/isomerase" evidence="5">
    <location>
        <begin position="73"/>
        <end position="362"/>
    </location>
</feature>
<evidence type="ECO:0000256" key="3">
    <source>
        <dbReference type="SAM" id="Phobius"/>
    </source>
</evidence>
<dbReference type="Pfam" id="PF01073">
    <property type="entry name" value="3Beta_HSD"/>
    <property type="match status" value="1"/>
</dbReference>
<dbReference type="PANTHER" id="PTHR43245:SF51">
    <property type="entry name" value="SHORT CHAIN DEHYDROGENASE_REDUCTASE FAMILY 42E, MEMBER 2"/>
    <property type="match status" value="1"/>
</dbReference>
<dbReference type="InterPro" id="IPR050177">
    <property type="entry name" value="Lipid_A_modif_metabolic_enz"/>
</dbReference>
<dbReference type="STRING" id="742152.A0A2H3K3W5"/>
<keyword evidence="3" id="KW-0812">Transmembrane</keyword>
<evidence type="ECO:0000313" key="6">
    <source>
        <dbReference type="EMBL" id="PCH44858.1"/>
    </source>
</evidence>
<protein>
    <submittedName>
        <fullName evidence="6">NAD(P)-binding protein</fullName>
    </submittedName>
</protein>
<keyword evidence="3" id="KW-1133">Transmembrane helix</keyword>
<evidence type="ECO:0000256" key="1">
    <source>
        <dbReference type="ARBA" id="ARBA00009219"/>
    </source>
</evidence>
<dbReference type="GO" id="GO:0016616">
    <property type="term" value="F:oxidoreductase activity, acting on the CH-OH group of donors, NAD or NADP as acceptor"/>
    <property type="evidence" value="ECO:0007669"/>
    <property type="project" value="InterPro"/>
</dbReference>
<dbReference type="InterPro" id="IPR036291">
    <property type="entry name" value="NAD(P)-bd_dom_sf"/>
</dbReference>
<dbReference type="PANTHER" id="PTHR43245">
    <property type="entry name" value="BIFUNCTIONAL POLYMYXIN RESISTANCE PROTEIN ARNA"/>
    <property type="match status" value="1"/>
</dbReference>
<dbReference type="Proteomes" id="UP000218811">
    <property type="component" value="Unassembled WGS sequence"/>
</dbReference>
<dbReference type="GO" id="GO:0006694">
    <property type="term" value="P:steroid biosynthetic process"/>
    <property type="evidence" value="ECO:0007669"/>
    <property type="project" value="InterPro"/>
</dbReference>
<evidence type="ECO:0000256" key="2">
    <source>
        <dbReference type="ARBA" id="ARBA00023002"/>
    </source>
</evidence>
<dbReference type="AlphaFoldDB" id="A0A2H3K3W5"/>
<keyword evidence="2" id="KW-0560">Oxidoreductase</keyword>
<feature type="chain" id="PRO_5013884206" evidence="4">
    <location>
        <begin position="24"/>
        <end position="518"/>
    </location>
</feature>
<dbReference type="EMBL" id="KB468168">
    <property type="protein sequence ID" value="PCH44858.1"/>
    <property type="molecule type" value="Genomic_DNA"/>
</dbReference>
<organism evidence="6 7">
    <name type="scientific">Wolfiporia cocos (strain MD-104)</name>
    <name type="common">Brown rot fungus</name>
    <dbReference type="NCBI Taxonomy" id="742152"/>
    <lineage>
        <taxon>Eukaryota</taxon>
        <taxon>Fungi</taxon>
        <taxon>Dikarya</taxon>
        <taxon>Basidiomycota</taxon>
        <taxon>Agaricomycotina</taxon>
        <taxon>Agaricomycetes</taxon>
        <taxon>Polyporales</taxon>
        <taxon>Phaeolaceae</taxon>
        <taxon>Wolfiporia</taxon>
    </lineage>
</organism>
<accession>A0A2H3K3W5</accession>
<evidence type="ECO:0000256" key="4">
    <source>
        <dbReference type="SAM" id="SignalP"/>
    </source>
</evidence>
<proteinExistence type="inferred from homology"/>
<dbReference type="Gene3D" id="3.40.50.720">
    <property type="entry name" value="NAD(P)-binding Rossmann-like Domain"/>
    <property type="match status" value="1"/>
</dbReference>
<evidence type="ECO:0000259" key="5">
    <source>
        <dbReference type="Pfam" id="PF01073"/>
    </source>
</evidence>
<keyword evidence="4" id="KW-0732">Signal</keyword>
<dbReference type="InterPro" id="IPR002225">
    <property type="entry name" value="3Beta_OHSteriod_DH/Estase"/>
</dbReference>
<feature type="signal peptide" evidence="4">
    <location>
        <begin position="1"/>
        <end position="23"/>
    </location>
</feature>
<feature type="transmembrane region" description="Helical" evidence="3">
    <location>
        <begin position="72"/>
        <end position="91"/>
    </location>
</feature>
<sequence>MGTLWYAVGFVLALVLYVRHNDSKLLRIPPEAISLSPERWTDEDIDQTYKRLADAPPSLLKDRLPPKTGRRYIVTGGAGFLGGWIVLHLLARGEDPRRIRVIDIRPPRRKDLTAGAGKDVDFIQADLTNAQSTLDAFSKPWPPAPSDVPGEAEPEVTVFHTAANIRFYERHLTFLSLSTDVNVSGTRIVLDAARRIGASTLVYTASGSIAVHSTRLFLWPWEKEPSGFTQLINDDPALLPTRHGDYFSNYAISKHEAEKLVLAADKTSSGTGLLRTGAIRPGNGVYGPGGDILLGLYLITKTVPTWISPVIQSFIFVENCSLSHLCYEARLIEAQRGTAAVDVGGQAFNVADAGPAPTYGDAYRGLTRLTNGETIFREVPPTVMFAIAHMVEAYYLARHFLLQSPLAFVGRLLPALKGDIVMLQPSLFYLTSIHLIFDDSRARLAPEKGGLGYNGDITTLEGLCKLVAEHNKGDAGAARMVLQLDGYDHGFGLARPQHAVEEIIEKVESGVDIIRKRH</sequence>
<gene>
    <name evidence="6" type="ORF">WOLCODRAFT_124231</name>
</gene>